<dbReference type="EMBL" id="MU273915">
    <property type="protein sequence ID" value="KAI0027381.1"/>
    <property type="molecule type" value="Genomic_DNA"/>
</dbReference>
<comment type="caution">
    <text evidence="1">The sequence shown here is derived from an EMBL/GenBank/DDBJ whole genome shotgun (WGS) entry which is preliminary data.</text>
</comment>
<reference evidence="1" key="1">
    <citation type="submission" date="2021-02" db="EMBL/GenBank/DDBJ databases">
        <authorList>
            <consortium name="DOE Joint Genome Institute"/>
            <person name="Ahrendt S."/>
            <person name="Looney B.P."/>
            <person name="Miyauchi S."/>
            <person name="Morin E."/>
            <person name="Drula E."/>
            <person name="Courty P.E."/>
            <person name="Chicoki N."/>
            <person name="Fauchery L."/>
            <person name="Kohler A."/>
            <person name="Kuo A."/>
            <person name="Labutti K."/>
            <person name="Pangilinan J."/>
            <person name="Lipzen A."/>
            <person name="Riley R."/>
            <person name="Andreopoulos W."/>
            <person name="He G."/>
            <person name="Johnson J."/>
            <person name="Barry K.W."/>
            <person name="Grigoriev I.V."/>
            <person name="Nagy L."/>
            <person name="Hibbett D."/>
            <person name="Henrissat B."/>
            <person name="Matheny P.B."/>
            <person name="Labbe J."/>
            <person name="Martin F."/>
        </authorList>
    </citation>
    <scope>NUCLEOTIDE SEQUENCE</scope>
    <source>
        <strain evidence="1">EC-137</strain>
    </source>
</reference>
<organism evidence="1 2">
    <name type="scientific">Vararia minispora EC-137</name>
    <dbReference type="NCBI Taxonomy" id="1314806"/>
    <lineage>
        <taxon>Eukaryota</taxon>
        <taxon>Fungi</taxon>
        <taxon>Dikarya</taxon>
        <taxon>Basidiomycota</taxon>
        <taxon>Agaricomycotina</taxon>
        <taxon>Agaricomycetes</taxon>
        <taxon>Russulales</taxon>
        <taxon>Lachnocladiaceae</taxon>
        <taxon>Vararia</taxon>
    </lineage>
</organism>
<gene>
    <name evidence="1" type="ORF">K488DRAFT_81142</name>
</gene>
<evidence type="ECO:0000313" key="1">
    <source>
        <dbReference type="EMBL" id="KAI0027381.1"/>
    </source>
</evidence>
<accession>A0ACB8Q868</accession>
<keyword evidence="2" id="KW-1185">Reference proteome</keyword>
<reference evidence="1" key="2">
    <citation type="journal article" date="2022" name="New Phytol.">
        <title>Evolutionary transition to the ectomycorrhizal habit in the genomes of a hyperdiverse lineage of mushroom-forming fungi.</title>
        <authorList>
            <person name="Looney B."/>
            <person name="Miyauchi S."/>
            <person name="Morin E."/>
            <person name="Drula E."/>
            <person name="Courty P.E."/>
            <person name="Kohler A."/>
            <person name="Kuo A."/>
            <person name="LaButti K."/>
            <person name="Pangilinan J."/>
            <person name="Lipzen A."/>
            <person name="Riley R."/>
            <person name="Andreopoulos W."/>
            <person name="He G."/>
            <person name="Johnson J."/>
            <person name="Nolan M."/>
            <person name="Tritt A."/>
            <person name="Barry K.W."/>
            <person name="Grigoriev I.V."/>
            <person name="Nagy L.G."/>
            <person name="Hibbett D."/>
            <person name="Henrissat B."/>
            <person name="Matheny P.B."/>
            <person name="Labbe J."/>
            <person name="Martin F.M."/>
        </authorList>
    </citation>
    <scope>NUCLEOTIDE SEQUENCE</scope>
    <source>
        <strain evidence="1">EC-137</strain>
    </source>
</reference>
<proteinExistence type="predicted"/>
<evidence type="ECO:0000313" key="2">
    <source>
        <dbReference type="Proteomes" id="UP000814128"/>
    </source>
</evidence>
<sequence>MISKTAAVIGIALSLSGPGQASDTCSTIPALDPSFDLVKLPDPFTFANGSKVTTRDDWECRRNEIISFLQAYEAGTLPPKPPIVSGTFSRNVLNVTAGLSSDNVISFTSSIKFPTGNAPENGWPLLIGLDGGSIPVPAGVAVLTFTEGTIAQQNTASSRGIGLFFDLYGANATASAMTAWTWAISRIIDVLEETPSAQIDTTKIAVTGCSRDGKGALTAGAFEPRIALTIAQESGSGGAACWRLSLYEQDKGEVVQTATEIVQENVWFSPLFDQYVNTLEVLPIDHHLLAALVAPRGLLVFDNTDFIWLSPVSNFGCMSAARDVFTALGVEENLGFMQQGGHAHCAFPANQTSFLDAFFNKFLLGQTETNTSIFVTNGVWNGVEWVPSNWTGWEVPTLA</sequence>
<name>A0ACB8Q868_9AGAM</name>
<protein>
    <submittedName>
        <fullName evidence="1">Uncharacterized protein</fullName>
    </submittedName>
</protein>
<dbReference type="Proteomes" id="UP000814128">
    <property type="component" value="Unassembled WGS sequence"/>
</dbReference>